<sequence>MWNCHQGLGSVWVCWILLDQNRRQPLAYLGRWMEVELPPGPRQCLAAVSGRLTIIAYFSCSVVEYGLSPPKSGRPDLVPDGSLLGDGAFFEYC</sequence>
<evidence type="ECO:0000313" key="1">
    <source>
        <dbReference type="EMBL" id="ERE80754.1"/>
    </source>
</evidence>
<organism evidence="1 2">
    <name type="scientific">Cricetulus griseus</name>
    <name type="common">Chinese hamster</name>
    <name type="synonym">Cricetulus barabensis griseus</name>
    <dbReference type="NCBI Taxonomy" id="10029"/>
    <lineage>
        <taxon>Eukaryota</taxon>
        <taxon>Metazoa</taxon>
        <taxon>Chordata</taxon>
        <taxon>Craniata</taxon>
        <taxon>Vertebrata</taxon>
        <taxon>Euteleostomi</taxon>
        <taxon>Mammalia</taxon>
        <taxon>Eutheria</taxon>
        <taxon>Euarchontoglires</taxon>
        <taxon>Glires</taxon>
        <taxon>Rodentia</taxon>
        <taxon>Myomorpha</taxon>
        <taxon>Muroidea</taxon>
        <taxon>Cricetidae</taxon>
        <taxon>Cricetinae</taxon>
        <taxon>Cricetulus</taxon>
    </lineage>
</organism>
<evidence type="ECO:0000313" key="2">
    <source>
        <dbReference type="Proteomes" id="UP000030759"/>
    </source>
</evidence>
<name>A0A061IBI4_CRIGR</name>
<dbReference type="Proteomes" id="UP000030759">
    <property type="component" value="Unassembled WGS sequence"/>
</dbReference>
<proteinExistence type="predicted"/>
<dbReference type="EMBL" id="KE670928">
    <property type="protein sequence ID" value="ERE80754.1"/>
    <property type="molecule type" value="Genomic_DNA"/>
</dbReference>
<keyword evidence="1" id="KW-0808">Transferase</keyword>
<protein>
    <submittedName>
        <fullName evidence="1">Heparan-alpha-glucosaminideN-acetyltransferase-like protein</fullName>
    </submittedName>
</protein>
<accession>A0A061IBI4</accession>
<dbReference type="AlphaFoldDB" id="A0A061IBI4"/>
<reference evidence="2" key="1">
    <citation type="journal article" date="2013" name="Nat. Biotechnol.">
        <title>Chinese hamster genome sequenced from sorted chromosomes.</title>
        <authorList>
            <person name="Brinkrolf K."/>
            <person name="Rupp O."/>
            <person name="Laux H."/>
            <person name="Kollin F."/>
            <person name="Ernst W."/>
            <person name="Linke B."/>
            <person name="Kofler R."/>
            <person name="Romand S."/>
            <person name="Hesse F."/>
            <person name="Budach W.E."/>
            <person name="Galosy S."/>
            <person name="Muller D."/>
            <person name="Noll T."/>
            <person name="Wienberg J."/>
            <person name="Jostock T."/>
            <person name="Leonard M."/>
            <person name="Grillari J."/>
            <person name="Tauch A."/>
            <person name="Goesmann A."/>
            <person name="Helk B."/>
            <person name="Mott J.E."/>
            <person name="Puhler A."/>
            <person name="Borth N."/>
        </authorList>
    </citation>
    <scope>NUCLEOTIDE SEQUENCE [LARGE SCALE GENOMIC DNA]</scope>
    <source>
        <strain evidence="2">17A/GY</strain>
    </source>
</reference>
<gene>
    <name evidence="1" type="ORF">H671_3g8629</name>
</gene>
<dbReference type="GO" id="GO:0016740">
    <property type="term" value="F:transferase activity"/>
    <property type="evidence" value="ECO:0007669"/>
    <property type="project" value="UniProtKB-KW"/>
</dbReference>